<dbReference type="EMBL" id="JAIWYP010000001">
    <property type="protein sequence ID" value="KAH3884862.1"/>
    <property type="molecule type" value="Genomic_DNA"/>
</dbReference>
<proteinExistence type="predicted"/>
<comment type="caution">
    <text evidence="1">The sequence shown here is derived from an EMBL/GenBank/DDBJ whole genome shotgun (WGS) entry which is preliminary data.</text>
</comment>
<name>A0A9D4N195_DREPO</name>
<gene>
    <name evidence="1" type="ORF">DPMN_008847</name>
</gene>
<protein>
    <submittedName>
        <fullName evidence="1">Uncharacterized protein</fullName>
    </submittedName>
</protein>
<reference evidence="1" key="2">
    <citation type="submission" date="2020-11" db="EMBL/GenBank/DDBJ databases">
        <authorList>
            <person name="McCartney M.A."/>
            <person name="Auch B."/>
            <person name="Kono T."/>
            <person name="Mallez S."/>
            <person name="Becker A."/>
            <person name="Gohl D.M."/>
            <person name="Silverstein K.A.T."/>
            <person name="Koren S."/>
            <person name="Bechman K.B."/>
            <person name="Herman A."/>
            <person name="Abrahante J.E."/>
            <person name="Garbe J."/>
        </authorList>
    </citation>
    <scope>NUCLEOTIDE SEQUENCE</scope>
    <source>
        <strain evidence="1">Duluth1</strain>
        <tissue evidence="1">Whole animal</tissue>
    </source>
</reference>
<keyword evidence="2" id="KW-1185">Reference proteome</keyword>
<evidence type="ECO:0000313" key="2">
    <source>
        <dbReference type="Proteomes" id="UP000828390"/>
    </source>
</evidence>
<organism evidence="1 2">
    <name type="scientific">Dreissena polymorpha</name>
    <name type="common">Zebra mussel</name>
    <name type="synonym">Mytilus polymorpha</name>
    <dbReference type="NCBI Taxonomy" id="45954"/>
    <lineage>
        <taxon>Eukaryota</taxon>
        <taxon>Metazoa</taxon>
        <taxon>Spiralia</taxon>
        <taxon>Lophotrochozoa</taxon>
        <taxon>Mollusca</taxon>
        <taxon>Bivalvia</taxon>
        <taxon>Autobranchia</taxon>
        <taxon>Heteroconchia</taxon>
        <taxon>Euheterodonta</taxon>
        <taxon>Imparidentia</taxon>
        <taxon>Neoheterodontei</taxon>
        <taxon>Myida</taxon>
        <taxon>Dreissenoidea</taxon>
        <taxon>Dreissenidae</taxon>
        <taxon>Dreissena</taxon>
    </lineage>
</organism>
<accession>A0A9D4N195</accession>
<dbReference type="AlphaFoldDB" id="A0A9D4N195"/>
<dbReference type="Proteomes" id="UP000828390">
    <property type="component" value="Unassembled WGS sequence"/>
</dbReference>
<reference evidence="1" key="1">
    <citation type="journal article" date="2019" name="bioRxiv">
        <title>The Genome of the Zebra Mussel, Dreissena polymorpha: A Resource for Invasive Species Research.</title>
        <authorList>
            <person name="McCartney M.A."/>
            <person name="Auch B."/>
            <person name="Kono T."/>
            <person name="Mallez S."/>
            <person name="Zhang Y."/>
            <person name="Obille A."/>
            <person name="Becker A."/>
            <person name="Abrahante J.E."/>
            <person name="Garbe J."/>
            <person name="Badalamenti J.P."/>
            <person name="Herman A."/>
            <person name="Mangelson H."/>
            <person name="Liachko I."/>
            <person name="Sullivan S."/>
            <person name="Sone E.D."/>
            <person name="Koren S."/>
            <person name="Silverstein K.A.T."/>
            <person name="Beckman K.B."/>
            <person name="Gohl D.M."/>
        </authorList>
    </citation>
    <scope>NUCLEOTIDE SEQUENCE</scope>
    <source>
        <strain evidence="1">Duluth1</strain>
        <tissue evidence="1">Whole animal</tissue>
    </source>
</reference>
<sequence>MPIGGVDRCEAVGNSGDRPAAARCSAYGLHHGYVSVNVAVKVLQLILRNPEFTISYVFYVT</sequence>
<evidence type="ECO:0000313" key="1">
    <source>
        <dbReference type="EMBL" id="KAH3884862.1"/>
    </source>
</evidence>